<evidence type="ECO:0000256" key="2">
    <source>
        <dbReference type="SAM" id="SignalP"/>
    </source>
</evidence>
<feature type="chain" id="PRO_5005294136" evidence="2">
    <location>
        <begin position="24"/>
        <end position="246"/>
    </location>
</feature>
<keyword evidence="1" id="KW-0802">TPR repeat</keyword>
<dbReference type="SMART" id="SM00028">
    <property type="entry name" value="TPR"/>
    <property type="match status" value="3"/>
</dbReference>
<keyword evidence="4" id="KW-1185">Reference proteome</keyword>
<keyword evidence="2" id="KW-0732">Signal</keyword>
<dbReference type="SUPFAM" id="SSF48452">
    <property type="entry name" value="TPR-like"/>
    <property type="match status" value="1"/>
</dbReference>
<gene>
    <name evidence="3" type="ORF">V474_10965</name>
</gene>
<reference evidence="3 4" key="1">
    <citation type="journal article" date="2015" name="G3 (Bethesda)">
        <title>Insights into Ongoing Evolution of the Hexachlorocyclohexane Catabolic Pathway from Comparative Genomics of Ten Sphingomonadaceae Strains.</title>
        <authorList>
            <person name="Pearce S.L."/>
            <person name="Oakeshott J.G."/>
            <person name="Pandey G."/>
        </authorList>
    </citation>
    <scope>NUCLEOTIDE SEQUENCE [LARGE SCALE GENOMIC DNA]</scope>
    <source>
        <strain evidence="3 4">LL02</strain>
    </source>
</reference>
<dbReference type="InterPro" id="IPR011990">
    <property type="entry name" value="TPR-like_helical_dom_sf"/>
</dbReference>
<dbReference type="RefSeq" id="WP_059150430.1">
    <property type="nucleotide sequence ID" value="NZ_KQ130452.1"/>
</dbReference>
<proteinExistence type="predicted"/>
<name>A0A0J8AZY7_9SPHN</name>
<evidence type="ECO:0000313" key="4">
    <source>
        <dbReference type="Proteomes" id="UP000052268"/>
    </source>
</evidence>
<feature type="signal peptide" evidence="2">
    <location>
        <begin position="1"/>
        <end position="23"/>
    </location>
</feature>
<protein>
    <submittedName>
        <fullName evidence="3">Diguanylate cyclase</fullName>
    </submittedName>
</protein>
<sequence>MNARNALVFTGVMSLFFAGTAHAGSAQAEGPAVAAIAPVALVAAAFERGTPVNTGFDASAHVEQGFNLIRRGKQAQAVKMFDQVIAHADQQLYGDNRGRLCRVGGAVDNSVSVDPAVCDAHFGKGFALIDMGRGDLAEAELRKASQMAPGNAHFANEYAELFKSRRDWQQSYDGFARAWAVVDKATTGPDASVAARALRGMGFNEAAMGKFDEAQQFYTQSLQYEPKSEIAQVELGNIARRKAIGS</sequence>
<evidence type="ECO:0000256" key="1">
    <source>
        <dbReference type="PROSITE-ProRule" id="PRU00339"/>
    </source>
</evidence>
<evidence type="ECO:0000313" key="3">
    <source>
        <dbReference type="EMBL" id="KMS59710.1"/>
    </source>
</evidence>
<dbReference type="Proteomes" id="UP000052268">
    <property type="component" value="Unassembled WGS sequence"/>
</dbReference>
<dbReference type="OrthoDB" id="8929480at2"/>
<dbReference type="InterPro" id="IPR019734">
    <property type="entry name" value="TPR_rpt"/>
</dbReference>
<dbReference type="PROSITE" id="PS50005">
    <property type="entry name" value="TPR"/>
    <property type="match status" value="1"/>
</dbReference>
<organism evidence="3 4">
    <name type="scientific">Novosphingobium barchaimii LL02</name>
    <dbReference type="NCBI Taxonomy" id="1114963"/>
    <lineage>
        <taxon>Bacteria</taxon>
        <taxon>Pseudomonadati</taxon>
        <taxon>Pseudomonadota</taxon>
        <taxon>Alphaproteobacteria</taxon>
        <taxon>Sphingomonadales</taxon>
        <taxon>Sphingomonadaceae</taxon>
        <taxon>Novosphingobium</taxon>
    </lineage>
</organism>
<dbReference type="AlphaFoldDB" id="A0A0J8AZY7"/>
<comment type="caution">
    <text evidence="3">The sequence shown here is derived from an EMBL/GenBank/DDBJ whole genome shotgun (WGS) entry which is preliminary data.</text>
</comment>
<accession>A0A0J8AZY7</accession>
<dbReference type="EMBL" id="JACU01000002">
    <property type="protein sequence ID" value="KMS59710.1"/>
    <property type="molecule type" value="Genomic_DNA"/>
</dbReference>
<dbReference type="Gene3D" id="1.25.40.10">
    <property type="entry name" value="Tetratricopeptide repeat domain"/>
    <property type="match status" value="1"/>
</dbReference>
<dbReference type="PATRIC" id="fig|1114963.3.peg.1100"/>
<feature type="repeat" description="TPR" evidence="1">
    <location>
        <begin position="195"/>
        <end position="228"/>
    </location>
</feature>